<keyword evidence="1" id="KW-0472">Membrane</keyword>
<dbReference type="AlphaFoldDB" id="A0A8E5IMN4"/>
<keyword evidence="1" id="KW-0812">Transmembrane</keyword>
<evidence type="ECO:0000256" key="1">
    <source>
        <dbReference type="SAM" id="Phobius"/>
    </source>
</evidence>
<proteinExistence type="predicted"/>
<sequence length="68" mass="7534">MVMMHLELASVGWFFRYESYLLVTGITFVGATLVRVLPSPRELPRTFRGQPVASVAALLGRIILSAAR</sequence>
<evidence type="ECO:0000313" key="2">
    <source>
        <dbReference type="EMBL" id="QUS47097.1"/>
    </source>
</evidence>
<organism evidence="2">
    <name type="scientific">Salmonella enterica subsp. enterica serovar Dessau</name>
    <dbReference type="NCBI Taxonomy" id="2564349"/>
    <lineage>
        <taxon>Bacteria</taxon>
        <taxon>Pseudomonadati</taxon>
        <taxon>Pseudomonadota</taxon>
        <taxon>Gammaproteobacteria</taxon>
        <taxon>Enterobacterales</taxon>
        <taxon>Enterobacteriaceae</taxon>
        <taxon>Salmonella</taxon>
    </lineage>
</organism>
<dbReference type="EMBL" id="CP043765">
    <property type="protein sequence ID" value="QUS47097.1"/>
    <property type="molecule type" value="Genomic_DNA"/>
</dbReference>
<feature type="transmembrane region" description="Helical" evidence="1">
    <location>
        <begin position="20"/>
        <end position="38"/>
    </location>
</feature>
<reference evidence="2" key="1">
    <citation type="submission" date="2019-09" db="EMBL/GenBank/DDBJ databases">
        <title>Characterization of Mobilized Colistin Resistance Gene mcr-9 Carrying Colisitin Resistant Salmonella enterica serotype Senftenberg ST14.</title>
        <authorList>
            <person name="Cha M.-H."/>
            <person name="Woo G.-J."/>
        </authorList>
    </citation>
    <scope>NUCLEOTIDE SEQUENCE</scope>
    <source>
        <strain evidence="2">KUFSE-SAL0043</strain>
    </source>
</reference>
<gene>
    <name evidence="2" type="ORF">F1331_26100</name>
</gene>
<protein>
    <submittedName>
        <fullName evidence="2">Uncharacterized protein</fullName>
    </submittedName>
</protein>
<accession>A0A8E5IMN4</accession>
<keyword evidence="1" id="KW-1133">Transmembrane helix</keyword>
<name>A0A8E5IMN4_SALET</name>